<dbReference type="InterPro" id="IPR020449">
    <property type="entry name" value="Tscrpt_reg_AraC-type_HTH"/>
</dbReference>
<proteinExistence type="predicted"/>
<protein>
    <submittedName>
        <fullName evidence="7">AraC family transcriptional regulator</fullName>
    </submittedName>
</protein>
<evidence type="ECO:0000256" key="2">
    <source>
        <dbReference type="ARBA" id="ARBA00023015"/>
    </source>
</evidence>
<dbReference type="InterPro" id="IPR014710">
    <property type="entry name" value="RmlC-like_jellyroll"/>
</dbReference>
<dbReference type="InterPro" id="IPR018062">
    <property type="entry name" value="HTH_AraC-typ_CS"/>
</dbReference>
<accession>A0ABW0VWR2</accession>
<keyword evidence="4" id="KW-0010">Activator</keyword>
<dbReference type="PRINTS" id="PR00032">
    <property type="entry name" value="HTHARAC"/>
</dbReference>
<dbReference type="Proteomes" id="UP001596047">
    <property type="component" value="Unassembled WGS sequence"/>
</dbReference>
<dbReference type="InterPro" id="IPR050204">
    <property type="entry name" value="AraC_XylS_family_regulators"/>
</dbReference>
<evidence type="ECO:0000313" key="7">
    <source>
        <dbReference type="EMBL" id="MFC5648625.1"/>
    </source>
</evidence>
<dbReference type="InterPro" id="IPR003313">
    <property type="entry name" value="AraC-bd"/>
</dbReference>
<evidence type="ECO:0000256" key="3">
    <source>
        <dbReference type="ARBA" id="ARBA00023125"/>
    </source>
</evidence>
<dbReference type="PROSITE" id="PS01124">
    <property type="entry name" value="HTH_ARAC_FAMILY_2"/>
    <property type="match status" value="1"/>
</dbReference>
<dbReference type="InterPro" id="IPR037923">
    <property type="entry name" value="HTH-like"/>
</dbReference>
<dbReference type="Pfam" id="PF12833">
    <property type="entry name" value="HTH_18"/>
    <property type="match status" value="1"/>
</dbReference>
<keyword evidence="2" id="KW-0805">Transcription regulation</keyword>
<evidence type="ECO:0000259" key="6">
    <source>
        <dbReference type="PROSITE" id="PS01124"/>
    </source>
</evidence>
<dbReference type="SUPFAM" id="SSF46689">
    <property type="entry name" value="Homeodomain-like"/>
    <property type="match status" value="2"/>
</dbReference>
<comment type="caution">
    <text evidence="7">The sequence shown here is derived from an EMBL/GenBank/DDBJ whole genome shotgun (WGS) entry which is preliminary data.</text>
</comment>
<sequence>MYIGKLLSVTPTLNFASRAMAETGEYWGPRTIPDWQLFSVITGEARLQLGPERFRIRPGECVFYGPDSPHILSITRPTQYFSFHFSWHEVSPEPIHPAFRIRNVSSEAMKKKAESCRISVHNGGDIEIPHHFSIVGLDSIMTRMFKEYQDELEAYPYALRALLMELLTVLVRHLACRSKGLLLSKIEPALAAMREQPARKWSVSELAELCGYHPSYFTGLFCREVGQNPKEYLIAERIKQAKAALLKGEPVEQIAQSLGYASIHYFSNNFKKETDLTPSEFKQLPTAVRTPDVLRS</sequence>
<dbReference type="PANTHER" id="PTHR46796:SF13">
    <property type="entry name" value="HTH-TYPE TRANSCRIPTIONAL ACTIVATOR RHAS"/>
    <property type="match status" value="1"/>
</dbReference>
<dbReference type="SMART" id="SM00342">
    <property type="entry name" value="HTH_ARAC"/>
    <property type="match status" value="1"/>
</dbReference>
<dbReference type="SUPFAM" id="SSF51215">
    <property type="entry name" value="Regulatory protein AraC"/>
    <property type="match status" value="1"/>
</dbReference>
<keyword evidence="5" id="KW-0804">Transcription</keyword>
<organism evidence="7 8">
    <name type="scientific">Paenibacillus solisilvae</name>
    <dbReference type="NCBI Taxonomy" id="2486751"/>
    <lineage>
        <taxon>Bacteria</taxon>
        <taxon>Bacillati</taxon>
        <taxon>Bacillota</taxon>
        <taxon>Bacilli</taxon>
        <taxon>Bacillales</taxon>
        <taxon>Paenibacillaceae</taxon>
        <taxon>Paenibacillus</taxon>
    </lineage>
</organism>
<dbReference type="InterPro" id="IPR018060">
    <property type="entry name" value="HTH_AraC"/>
</dbReference>
<feature type="domain" description="HTH araC/xylS-type" evidence="6">
    <location>
        <begin position="187"/>
        <end position="284"/>
    </location>
</feature>
<evidence type="ECO:0000313" key="8">
    <source>
        <dbReference type="Proteomes" id="UP001596047"/>
    </source>
</evidence>
<evidence type="ECO:0000256" key="5">
    <source>
        <dbReference type="ARBA" id="ARBA00023163"/>
    </source>
</evidence>
<dbReference type="PANTHER" id="PTHR46796">
    <property type="entry name" value="HTH-TYPE TRANSCRIPTIONAL ACTIVATOR RHAS-RELATED"/>
    <property type="match status" value="1"/>
</dbReference>
<evidence type="ECO:0000256" key="1">
    <source>
        <dbReference type="ARBA" id="ARBA00022490"/>
    </source>
</evidence>
<dbReference type="InterPro" id="IPR009057">
    <property type="entry name" value="Homeodomain-like_sf"/>
</dbReference>
<evidence type="ECO:0000256" key="4">
    <source>
        <dbReference type="ARBA" id="ARBA00023159"/>
    </source>
</evidence>
<keyword evidence="8" id="KW-1185">Reference proteome</keyword>
<keyword evidence="3" id="KW-0238">DNA-binding</keyword>
<dbReference type="PROSITE" id="PS00041">
    <property type="entry name" value="HTH_ARAC_FAMILY_1"/>
    <property type="match status" value="1"/>
</dbReference>
<reference evidence="8" key="1">
    <citation type="journal article" date="2019" name="Int. J. Syst. Evol. Microbiol.">
        <title>The Global Catalogue of Microorganisms (GCM) 10K type strain sequencing project: providing services to taxonomists for standard genome sequencing and annotation.</title>
        <authorList>
            <consortium name="The Broad Institute Genomics Platform"/>
            <consortium name="The Broad Institute Genome Sequencing Center for Infectious Disease"/>
            <person name="Wu L."/>
            <person name="Ma J."/>
        </authorList>
    </citation>
    <scope>NUCLEOTIDE SEQUENCE [LARGE SCALE GENOMIC DNA]</scope>
    <source>
        <strain evidence="8">CGMCC 1.3240</strain>
    </source>
</reference>
<gene>
    <name evidence="7" type="ORF">ACFPYJ_05685</name>
</gene>
<dbReference type="EMBL" id="JBHSOW010000018">
    <property type="protein sequence ID" value="MFC5648625.1"/>
    <property type="molecule type" value="Genomic_DNA"/>
</dbReference>
<name>A0ABW0VWR2_9BACL</name>
<dbReference type="Pfam" id="PF02311">
    <property type="entry name" value="AraC_binding"/>
    <property type="match status" value="1"/>
</dbReference>
<dbReference type="Gene3D" id="2.60.120.10">
    <property type="entry name" value="Jelly Rolls"/>
    <property type="match status" value="1"/>
</dbReference>
<dbReference type="RefSeq" id="WP_379187090.1">
    <property type="nucleotide sequence ID" value="NZ_JBHSOW010000018.1"/>
</dbReference>
<keyword evidence="1" id="KW-0963">Cytoplasm</keyword>
<dbReference type="Gene3D" id="1.10.10.60">
    <property type="entry name" value="Homeodomain-like"/>
    <property type="match status" value="2"/>
</dbReference>